<keyword evidence="4" id="KW-1185">Reference proteome</keyword>
<evidence type="ECO:0000313" key="4">
    <source>
        <dbReference type="Proteomes" id="UP000707245"/>
    </source>
</evidence>
<dbReference type="EMBL" id="RRZA01000016">
    <property type="protein sequence ID" value="MBE0457213.1"/>
    <property type="molecule type" value="Genomic_DNA"/>
</dbReference>
<sequence>MVDNQRGLHAIIIVDVNFQGLLDNLEHIHNNNEELTFFIVKNGEITGAQLHPDLLPKADFFTNSANTEHVFTYHKTDNTLHYAILTDLDFANATGWQLLVEKPAAVMLQSASDYKFAAVLANGLAFLVILILSWWFGRRLSRPFIILANASAEITKGERSNIPILDDSSELHQFSIDLEHLVSSKVQQQERLEQQSAELQLALQQLAEQKSALDEHAIFWLKITPLISRSLS</sequence>
<evidence type="ECO:0000256" key="2">
    <source>
        <dbReference type="SAM" id="Phobius"/>
    </source>
</evidence>
<proteinExistence type="predicted"/>
<comment type="caution">
    <text evidence="3">The sequence shown here is derived from an EMBL/GenBank/DDBJ whole genome shotgun (WGS) entry which is preliminary data.</text>
</comment>
<feature type="transmembrane region" description="Helical" evidence="2">
    <location>
        <begin position="116"/>
        <end position="136"/>
    </location>
</feature>
<dbReference type="Gene3D" id="6.10.340.10">
    <property type="match status" value="1"/>
</dbReference>
<gene>
    <name evidence="3" type="ORF">EI167_07040</name>
</gene>
<evidence type="ECO:0000256" key="1">
    <source>
        <dbReference type="SAM" id="Coils"/>
    </source>
</evidence>
<feature type="coiled-coil region" evidence="1">
    <location>
        <begin position="185"/>
        <end position="216"/>
    </location>
</feature>
<keyword evidence="2" id="KW-0472">Membrane</keyword>
<keyword evidence="2" id="KW-1133">Transmembrane helix</keyword>
<keyword evidence="2" id="KW-0812">Transmembrane</keyword>
<reference evidence="3 4" key="1">
    <citation type="submission" date="2020-07" db="EMBL/GenBank/DDBJ databases">
        <title>Halophilic bacteria isolated from french cheeses.</title>
        <authorList>
            <person name="Kothe C.I."/>
            <person name="Farah-Kraiem B."/>
            <person name="Renault P."/>
            <person name="Dridi B."/>
        </authorList>
    </citation>
    <scope>NUCLEOTIDE SEQUENCE [LARGE SCALE GENOMIC DNA]</scope>
    <source>
        <strain evidence="3 4">FME14</strain>
    </source>
</reference>
<name>A0ABR9FKA0_9GAMM</name>
<dbReference type="RefSeq" id="WP_192541211.1">
    <property type="nucleotide sequence ID" value="NZ_JBQDLW010000076.1"/>
</dbReference>
<evidence type="ECO:0000313" key="3">
    <source>
        <dbReference type="EMBL" id="MBE0457213.1"/>
    </source>
</evidence>
<dbReference type="Proteomes" id="UP000707245">
    <property type="component" value="Unassembled WGS sequence"/>
</dbReference>
<evidence type="ECO:0008006" key="5">
    <source>
        <dbReference type="Google" id="ProtNLM"/>
    </source>
</evidence>
<keyword evidence="1" id="KW-0175">Coiled coil</keyword>
<organism evidence="3 4">
    <name type="scientific">Pseudoalteromonas prydzensis</name>
    <dbReference type="NCBI Taxonomy" id="182141"/>
    <lineage>
        <taxon>Bacteria</taxon>
        <taxon>Pseudomonadati</taxon>
        <taxon>Pseudomonadota</taxon>
        <taxon>Gammaproteobacteria</taxon>
        <taxon>Alteromonadales</taxon>
        <taxon>Pseudoalteromonadaceae</taxon>
        <taxon>Pseudoalteromonas</taxon>
    </lineage>
</organism>
<accession>A0ABR9FKA0</accession>
<protein>
    <recommendedName>
        <fullName evidence="5">HAMP domain-containing protein</fullName>
    </recommendedName>
</protein>